<dbReference type="GO" id="GO:0003677">
    <property type="term" value="F:DNA binding"/>
    <property type="evidence" value="ECO:0007669"/>
    <property type="project" value="UniProtKB-KW"/>
</dbReference>
<dbReference type="Gene3D" id="1.10.357.10">
    <property type="entry name" value="Tetracycline Repressor, domain 2"/>
    <property type="match status" value="1"/>
</dbReference>
<organism evidence="5">
    <name type="scientific">hydrothermal vent metagenome</name>
    <dbReference type="NCBI Taxonomy" id="652676"/>
    <lineage>
        <taxon>unclassified sequences</taxon>
        <taxon>metagenomes</taxon>
        <taxon>ecological metagenomes</taxon>
    </lineage>
</organism>
<dbReference type="PANTHER" id="PTHR47506:SF3">
    <property type="entry name" value="HTH-TYPE TRANSCRIPTIONAL REGULATOR LMRA"/>
    <property type="match status" value="1"/>
</dbReference>
<dbReference type="InterPro" id="IPR036271">
    <property type="entry name" value="Tet_transcr_reg_TetR-rel_C_sf"/>
</dbReference>
<dbReference type="PROSITE" id="PS50977">
    <property type="entry name" value="HTH_TETR_2"/>
    <property type="match status" value="1"/>
</dbReference>
<dbReference type="PRINTS" id="PR00455">
    <property type="entry name" value="HTHTETR"/>
</dbReference>
<name>A0A3B0XJ92_9ZZZZ</name>
<evidence type="ECO:0000256" key="1">
    <source>
        <dbReference type="ARBA" id="ARBA00023015"/>
    </source>
</evidence>
<dbReference type="Pfam" id="PF00440">
    <property type="entry name" value="TetR_N"/>
    <property type="match status" value="1"/>
</dbReference>
<dbReference type="SUPFAM" id="SSF48498">
    <property type="entry name" value="Tetracyclin repressor-like, C-terminal domain"/>
    <property type="match status" value="1"/>
</dbReference>
<dbReference type="Pfam" id="PF16925">
    <property type="entry name" value="TetR_C_13"/>
    <property type="match status" value="1"/>
</dbReference>
<evidence type="ECO:0000259" key="4">
    <source>
        <dbReference type="PROSITE" id="PS50977"/>
    </source>
</evidence>
<evidence type="ECO:0000256" key="2">
    <source>
        <dbReference type="ARBA" id="ARBA00023125"/>
    </source>
</evidence>
<evidence type="ECO:0000313" key="5">
    <source>
        <dbReference type="EMBL" id="VAW68465.1"/>
    </source>
</evidence>
<accession>A0A3B0XJ92</accession>
<dbReference type="EMBL" id="UOFJ01000338">
    <property type="protein sequence ID" value="VAW68465.1"/>
    <property type="molecule type" value="Genomic_DNA"/>
</dbReference>
<protein>
    <submittedName>
        <fullName evidence="5">Transcriptional regulator, AcrR family</fullName>
    </submittedName>
</protein>
<keyword evidence="2" id="KW-0238">DNA-binding</keyword>
<keyword evidence="1" id="KW-0805">Transcription regulation</keyword>
<evidence type="ECO:0000256" key="3">
    <source>
        <dbReference type="ARBA" id="ARBA00023163"/>
    </source>
</evidence>
<dbReference type="AlphaFoldDB" id="A0A3B0XJ92"/>
<dbReference type="InterPro" id="IPR001647">
    <property type="entry name" value="HTH_TetR"/>
</dbReference>
<proteinExistence type="predicted"/>
<feature type="domain" description="HTH tetR-type" evidence="4">
    <location>
        <begin position="3"/>
        <end position="63"/>
    </location>
</feature>
<dbReference type="InterPro" id="IPR009057">
    <property type="entry name" value="Homeodomain-like_sf"/>
</dbReference>
<dbReference type="InterPro" id="IPR011075">
    <property type="entry name" value="TetR_C"/>
</dbReference>
<gene>
    <name evidence="5" type="ORF">MNBD_GAMMA10-2032</name>
</gene>
<dbReference type="PANTHER" id="PTHR47506">
    <property type="entry name" value="TRANSCRIPTIONAL REGULATORY PROTEIN"/>
    <property type="match status" value="1"/>
</dbReference>
<keyword evidence="3" id="KW-0804">Transcription</keyword>
<reference evidence="5" key="1">
    <citation type="submission" date="2018-06" db="EMBL/GenBank/DDBJ databases">
        <authorList>
            <person name="Zhirakovskaya E."/>
        </authorList>
    </citation>
    <scope>NUCLEOTIDE SEQUENCE</scope>
</reference>
<sequence length="195" mass="21904">MPSKKREHLIATALDLFSQYGYRATGIDTILAESGVAKMTLYNHFKSKDELIIAALKKRDDDFMQWLGDAMIRHSAQQQGDPRTHKLLALFDSLHEWINSEAFYGCNFINASIEFKSEDSPVHKAASAHKKLKLNVLQELLSELKLDNGDDNISDIAKQIHMIIEGAIVMAVTIDEKNAALMGKKTALKILQDHL</sequence>
<dbReference type="SUPFAM" id="SSF46689">
    <property type="entry name" value="Homeodomain-like"/>
    <property type="match status" value="1"/>
</dbReference>